<dbReference type="eggNOG" id="COG4225">
    <property type="taxonomic scope" value="Bacteria"/>
</dbReference>
<evidence type="ECO:0000313" key="2">
    <source>
        <dbReference type="EMBL" id="ABX42122.1"/>
    </source>
</evidence>
<evidence type="ECO:0000256" key="1">
    <source>
        <dbReference type="ARBA" id="ARBA00022801"/>
    </source>
</evidence>
<keyword evidence="3" id="KW-1185">Reference proteome</keyword>
<dbReference type="PANTHER" id="PTHR41814:SF1">
    <property type="entry name" value="CELLULASE"/>
    <property type="match status" value="1"/>
</dbReference>
<dbReference type="HOGENOM" id="CLU_037534_1_0_9"/>
<name>A9KS90_LACP7</name>
<dbReference type="KEGG" id="cpy:Cphy_1750"/>
<dbReference type="InterPro" id="IPR008928">
    <property type="entry name" value="6-hairpin_glycosidase_sf"/>
</dbReference>
<dbReference type="OrthoDB" id="6381507at2"/>
<dbReference type="PANTHER" id="PTHR41814">
    <property type="entry name" value="EXPRESSED PROTEIN"/>
    <property type="match status" value="1"/>
</dbReference>
<dbReference type="Proteomes" id="UP000000370">
    <property type="component" value="Chromosome"/>
</dbReference>
<accession>A9KS90</accession>
<dbReference type="RefSeq" id="WP_012199776.1">
    <property type="nucleotide sequence ID" value="NC_010001.1"/>
</dbReference>
<dbReference type="STRING" id="357809.Cphy_1750"/>
<reference evidence="3" key="1">
    <citation type="submission" date="2007-11" db="EMBL/GenBank/DDBJ databases">
        <title>Complete genome sequence of Clostridium phytofermentans ISDg.</title>
        <authorList>
            <person name="Leschine S.B."/>
            <person name="Warnick T.A."/>
            <person name="Blanchard J.L."/>
            <person name="Schnell D.J."/>
            <person name="Petit E.L."/>
            <person name="LaTouf W.G."/>
            <person name="Copeland A."/>
            <person name="Lucas S."/>
            <person name="Lapidus A."/>
            <person name="Barry K."/>
            <person name="Glavina del Rio T."/>
            <person name="Dalin E."/>
            <person name="Tice H."/>
            <person name="Pitluck S."/>
            <person name="Kiss H."/>
            <person name="Brettin T."/>
            <person name="Bruce D."/>
            <person name="Detter J.C."/>
            <person name="Han C."/>
            <person name="Kuske C."/>
            <person name="Schmutz J."/>
            <person name="Larimer F."/>
            <person name="Land M."/>
            <person name="Hauser L."/>
            <person name="Kyrpides N."/>
            <person name="Kim E.A."/>
            <person name="Richardson P."/>
        </authorList>
    </citation>
    <scope>NUCLEOTIDE SEQUENCE [LARGE SCALE GENOMIC DNA]</scope>
    <source>
        <strain evidence="3">ATCC 700394 / DSM 18823 / ISDg</strain>
    </source>
</reference>
<keyword evidence="1 2" id="KW-0378">Hydrolase</keyword>
<dbReference type="InterPro" id="IPR012341">
    <property type="entry name" value="6hp_glycosidase-like_sf"/>
</dbReference>
<dbReference type="InterPro" id="IPR010905">
    <property type="entry name" value="Glyco_hydro_88"/>
</dbReference>
<sequence length="319" mass="36180">MLRSEKLEKVKKATLAMQRWPWEQGVVAQAFFEAGDIEMATLMAREAVTNQCKDGRLGMKYERGAATDPAANGEVVLRAAEITGEEIFKTAVQKMLNYLLYRAPKSKDGIIYHNENEGKIWVDSFYMAPPFLAVAGYPKEAVKQIEGYRKYLWNNEKMLYAHQWDDNLGLFSRELHWGVGNGWAAAGIVRVLIALPEKMQTEKSNLIEYLKEIIDGCLAHQCENGLFHDIVDDPSTFIDSNLAQMLSYSIYRSVKNGWLNTEYIEYADKMREAACLRVDQNGLIQGSCGVPDFNAPATAPEIQAFYILMEAAYDDYYMS</sequence>
<evidence type="ECO:0000313" key="3">
    <source>
        <dbReference type="Proteomes" id="UP000000370"/>
    </source>
</evidence>
<dbReference type="GO" id="GO:0016787">
    <property type="term" value="F:hydrolase activity"/>
    <property type="evidence" value="ECO:0007669"/>
    <property type="project" value="UniProtKB-KW"/>
</dbReference>
<dbReference type="Pfam" id="PF07470">
    <property type="entry name" value="Glyco_hydro_88"/>
    <property type="match status" value="1"/>
</dbReference>
<dbReference type="Gene3D" id="1.50.10.10">
    <property type="match status" value="1"/>
</dbReference>
<dbReference type="SUPFAM" id="SSF48208">
    <property type="entry name" value="Six-hairpin glycosidases"/>
    <property type="match status" value="1"/>
</dbReference>
<protein>
    <submittedName>
        <fullName evidence="2">Glycosyl hydrolase family 88</fullName>
    </submittedName>
</protein>
<organism evidence="2 3">
    <name type="scientific">Lachnoclostridium phytofermentans (strain ATCC 700394 / DSM 18823 / ISDg)</name>
    <name type="common">Clostridium phytofermentans</name>
    <dbReference type="NCBI Taxonomy" id="357809"/>
    <lineage>
        <taxon>Bacteria</taxon>
        <taxon>Bacillati</taxon>
        <taxon>Bacillota</taxon>
        <taxon>Clostridia</taxon>
        <taxon>Lachnospirales</taxon>
        <taxon>Lachnospiraceae</taxon>
    </lineage>
</organism>
<dbReference type="EMBL" id="CP000885">
    <property type="protein sequence ID" value="ABX42122.1"/>
    <property type="molecule type" value="Genomic_DNA"/>
</dbReference>
<dbReference type="CAZy" id="GH105">
    <property type="family name" value="Glycoside Hydrolase Family 105"/>
</dbReference>
<gene>
    <name evidence="2" type="ordered locus">Cphy_1750</name>
</gene>
<dbReference type="GO" id="GO:0005975">
    <property type="term" value="P:carbohydrate metabolic process"/>
    <property type="evidence" value="ECO:0007669"/>
    <property type="project" value="InterPro"/>
</dbReference>
<dbReference type="AlphaFoldDB" id="A9KS90"/>
<proteinExistence type="predicted"/>